<feature type="compositionally biased region" description="Polar residues" evidence="1">
    <location>
        <begin position="80"/>
        <end position="92"/>
    </location>
</feature>
<feature type="non-terminal residue" evidence="2">
    <location>
        <position position="1"/>
    </location>
</feature>
<organism evidence="2">
    <name type="scientific">Nothobranchius pienaari</name>
    <dbReference type="NCBI Taxonomy" id="704102"/>
    <lineage>
        <taxon>Eukaryota</taxon>
        <taxon>Metazoa</taxon>
        <taxon>Chordata</taxon>
        <taxon>Craniata</taxon>
        <taxon>Vertebrata</taxon>
        <taxon>Euteleostomi</taxon>
        <taxon>Actinopterygii</taxon>
        <taxon>Neopterygii</taxon>
        <taxon>Teleostei</taxon>
        <taxon>Neoteleostei</taxon>
        <taxon>Acanthomorphata</taxon>
        <taxon>Ovalentaria</taxon>
        <taxon>Atherinomorphae</taxon>
        <taxon>Cyprinodontiformes</taxon>
        <taxon>Nothobranchiidae</taxon>
        <taxon>Nothobranchius</taxon>
    </lineage>
</organism>
<accession>A0A1A8NPA9</accession>
<proteinExistence type="predicted"/>
<dbReference type="EMBL" id="HAEG01004123">
    <property type="protein sequence ID" value="SBR70836.1"/>
    <property type="molecule type" value="Transcribed_RNA"/>
</dbReference>
<protein>
    <submittedName>
        <fullName evidence="2">RAB11 family interacting protein 5a (Class I)</fullName>
    </submittedName>
</protein>
<feature type="compositionally biased region" description="Polar residues" evidence="1">
    <location>
        <begin position="47"/>
        <end position="56"/>
    </location>
</feature>
<reference evidence="2" key="2">
    <citation type="submission" date="2016-06" db="EMBL/GenBank/DDBJ databases">
        <title>The genome of a short-lived fish provides insights into sex chromosome evolution and the genetic control of aging.</title>
        <authorList>
            <person name="Reichwald K."/>
            <person name="Felder M."/>
            <person name="Petzold A."/>
            <person name="Koch P."/>
            <person name="Groth M."/>
            <person name="Platzer M."/>
        </authorList>
    </citation>
    <scope>NUCLEOTIDE SEQUENCE</scope>
    <source>
        <tissue evidence="2">Brain</tissue>
    </source>
</reference>
<evidence type="ECO:0000313" key="2">
    <source>
        <dbReference type="EMBL" id="SBR70836.1"/>
    </source>
</evidence>
<feature type="region of interest" description="Disordered" evidence="1">
    <location>
        <begin position="1"/>
        <end position="92"/>
    </location>
</feature>
<gene>
    <name evidence="2" type="primary">RAB11FIP5A</name>
</gene>
<reference evidence="2" key="1">
    <citation type="submission" date="2016-05" db="EMBL/GenBank/DDBJ databases">
        <authorList>
            <person name="Lavstsen T."/>
            <person name="Jespersen J.S."/>
        </authorList>
    </citation>
    <scope>NUCLEOTIDE SEQUENCE</scope>
    <source>
        <tissue evidence="2">Brain</tissue>
    </source>
</reference>
<sequence length="92" mass="10246">TAKIQKVEQGSDRIKETWTHNHEKRQWGLHIGSRKGVCQRRGMRGQQRATPSSAARGQTEKEETPSLAASSEKDRRSGRNVASTGNKTVSVF</sequence>
<feature type="compositionally biased region" description="Basic and acidic residues" evidence="1">
    <location>
        <begin position="1"/>
        <end position="26"/>
    </location>
</feature>
<name>A0A1A8NPA9_9TELE</name>
<dbReference type="AlphaFoldDB" id="A0A1A8NPA9"/>
<evidence type="ECO:0000256" key="1">
    <source>
        <dbReference type="SAM" id="MobiDB-lite"/>
    </source>
</evidence>